<dbReference type="OrthoDB" id="5167at2759"/>
<evidence type="ECO:0000256" key="1">
    <source>
        <dbReference type="ARBA" id="ARBA00022737"/>
    </source>
</evidence>
<name>M2XNG7_GALSU</name>
<reference evidence="4" key="1">
    <citation type="journal article" date="2013" name="Science">
        <title>Gene transfer from bacteria and archaea facilitated evolution of an extremophilic eukaryote.</title>
        <authorList>
            <person name="Schonknecht G."/>
            <person name="Chen W.H."/>
            <person name="Ternes C.M."/>
            <person name="Barbier G.G."/>
            <person name="Shrestha R.P."/>
            <person name="Stanke M."/>
            <person name="Brautigam A."/>
            <person name="Baker B.J."/>
            <person name="Banfield J.F."/>
            <person name="Garavito R.M."/>
            <person name="Carr K."/>
            <person name="Wilkerson C."/>
            <person name="Rensing S.A."/>
            <person name="Gagneul D."/>
            <person name="Dickenson N.E."/>
            <person name="Oesterhelt C."/>
            <person name="Lercher M.J."/>
            <person name="Weber A.P."/>
        </authorList>
    </citation>
    <scope>NUCLEOTIDE SEQUENCE [LARGE SCALE GENOMIC DNA]</scope>
    <source>
        <strain evidence="4">074W</strain>
    </source>
</reference>
<dbReference type="PANTHER" id="PTHR47447:SF17">
    <property type="entry name" value="OS12G0638900 PROTEIN"/>
    <property type="match status" value="1"/>
</dbReference>
<dbReference type="Pfam" id="PF13041">
    <property type="entry name" value="PPR_2"/>
    <property type="match status" value="1"/>
</dbReference>
<dbReference type="AlphaFoldDB" id="M2XNG7"/>
<dbReference type="EMBL" id="KB454490">
    <property type="protein sequence ID" value="EME31732.1"/>
    <property type="molecule type" value="Genomic_DNA"/>
</dbReference>
<dbReference type="NCBIfam" id="TIGR00756">
    <property type="entry name" value="PPR"/>
    <property type="match status" value="3"/>
</dbReference>
<dbReference type="PANTHER" id="PTHR47447">
    <property type="entry name" value="OS03G0856100 PROTEIN"/>
    <property type="match status" value="1"/>
</dbReference>
<keyword evidence="4" id="KW-1185">Reference proteome</keyword>
<dbReference type="KEGG" id="gsl:Gasu_11080"/>
<evidence type="ECO:0000256" key="2">
    <source>
        <dbReference type="PROSITE-ProRule" id="PRU00708"/>
    </source>
</evidence>
<evidence type="ECO:0000313" key="4">
    <source>
        <dbReference type="Proteomes" id="UP000030680"/>
    </source>
</evidence>
<dbReference type="eggNOG" id="KOG4197">
    <property type="taxonomic scope" value="Eukaryota"/>
</dbReference>
<dbReference type="Pfam" id="PF13812">
    <property type="entry name" value="PPR_3"/>
    <property type="match status" value="1"/>
</dbReference>
<dbReference type="OMA" id="IAPDICT"/>
<accession>M2XNG7</accession>
<proteinExistence type="predicted"/>
<feature type="repeat" description="PPR" evidence="2">
    <location>
        <begin position="572"/>
        <end position="606"/>
    </location>
</feature>
<sequence length="645" mass="73935">MKNLSTKLTACFLASTCKKDFPVLYSQRKTQLKLCCPRLCAKTGLFGCRHFSLLPGKAIKLAIDERYPTYLYFVKELYHRTNMSLKLRNFEAQINISQRRDGKRNSGRLFVLSDQIYEFVKEVIRKENFVFEEKGTLKELRGTQVSQSISSVKESVWKLEQLFTLGRLQELSREDAQFLLREAASRGDTNTVLCIISKLEELPTKPDYPEYNFLIVSLLVERDLEGIRRVFRDWISSNKCNLDGNRVHSLIDSCFRLVNDCAVPDILQVVEDIYAVGGRATTQTWNRIIGVVGKRDLEQVLSVYRKMLSLDRRALSQTTFNLLISIFKYSQSWNKSAAWVGAMFYNGLKPDAYTCNNLLDVCLYVREYFRAKSIIAFMKRHQIAPDICTYTQLLRLSGRTRLFDDVGVNTTYTEISSSKAIRHIWKLVHSKLNPDLTFYNALIDAFVRMGDIHSAQEAFDSLASHSLEPDVISYNSLMHGYARNGDLSSCLTLMQKMREAGVRMDERTYCIGIVACKNAGDPDHAMKIYFDAYENGRAQGEVLHHAVYTACGPKFENARRIWKAMTAVYQPGFASYKGFLGCCGAAGRIDIALDTVREMKQRGIMPTRELFVAFLNASKRYKKLYKGIESRYYNMLRQECGIILL</sequence>
<organism evidence="3 4">
    <name type="scientific">Galdieria sulphuraria</name>
    <name type="common">Red alga</name>
    <dbReference type="NCBI Taxonomy" id="130081"/>
    <lineage>
        <taxon>Eukaryota</taxon>
        <taxon>Rhodophyta</taxon>
        <taxon>Bangiophyceae</taxon>
        <taxon>Galdieriales</taxon>
        <taxon>Galdieriaceae</taxon>
        <taxon>Galdieria</taxon>
    </lineage>
</organism>
<dbReference type="Pfam" id="PF01535">
    <property type="entry name" value="PPR"/>
    <property type="match status" value="2"/>
</dbReference>
<dbReference type="Proteomes" id="UP000030680">
    <property type="component" value="Unassembled WGS sequence"/>
</dbReference>
<keyword evidence="1" id="KW-0677">Repeat</keyword>
<dbReference type="RefSeq" id="XP_005708252.1">
    <property type="nucleotide sequence ID" value="XM_005708195.1"/>
</dbReference>
<dbReference type="GeneID" id="17090356"/>
<dbReference type="PROSITE" id="PS51375">
    <property type="entry name" value="PPR"/>
    <property type="match status" value="3"/>
</dbReference>
<protein>
    <submittedName>
        <fullName evidence="3">Mitochondrial protein translocase, MPT family</fullName>
    </submittedName>
</protein>
<dbReference type="InterPro" id="IPR002885">
    <property type="entry name" value="PPR_rpt"/>
</dbReference>
<dbReference type="InterPro" id="IPR011990">
    <property type="entry name" value="TPR-like_helical_dom_sf"/>
</dbReference>
<feature type="repeat" description="PPR" evidence="2">
    <location>
        <begin position="470"/>
        <end position="504"/>
    </location>
</feature>
<dbReference type="Gene3D" id="1.25.40.10">
    <property type="entry name" value="Tetratricopeptide repeat domain"/>
    <property type="match status" value="3"/>
</dbReference>
<gene>
    <name evidence="3" type="ORF">Gasu_11080</name>
</gene>
<feature type="repeat" description="PPR" evidence="2">
    <location>
        <begin position="435"/>
        <end position="469"/>
    </location>
</feature>
<dbReference type="Gramene" id="EME31732">
    <property type="protein sequence ID" value="EME31732"/>
    <property type="gene ID" value="Gasu_11080"/>
</dbReference>
<evidence type="ECO:0000313" key="3">
    <source>
        <dbReference type="EMBL" id="EME31732.1"/>
    </source>
</evidence>
<dbReference type="STRING" id="130081.M2XNG7"/>